<dbReference type="EMBL" id="JAATIS010002524">
    <property type="protein sequence ID" value="KAG2465104.1"/>
    <property type="molecule type" value="Genomic_DNA"/>
</dbReference>
<feature type="non-terminal residue" evidence="3">
    <location>
        <position position="210"/>
    </location>
</feature>
<accession>A0A8X8BS91</accession>
<protein>
    <submittedName>
        <fullName evidence="3">CNBD2 protein</fullName>
    </submittedName>
</protein>
<dbReference type="GO" id="GO:0007283">
    <property type="term" value="P:spermatogenesis"/>
    <property type="evidence" value="ECO:0007669"/>
    <property type="project" value="TreeGrafter"/>
</dbReference>
<evidence type="ECO:0000313" key="4">
    <source>
        <dbReference type="Proteomes" id="UP000886611"/>
    </source>
</evidence>
<organism evidence="3 4">
    <name type="scientific">Polypterus senegalus</name>
    <name type="common">Senegal bichir</name>
    <dbReference type="NCBI Taxonomy" id="55291"/>
    <lineage>
        <taxon>Eukaryota</taxon>
        <taxon>Metazoa</taxon>
        <taxon>Chordata</taxon>
        <taxon>Craniata</taxon>
        <taxon>Vertebrata</taxon>
        <taxon>Euteleostomi</taxon>
        <taxon>Actinopterygii</taxon>
        <taxon>Polypteriformes</taxon>
        <taxon>Polypteridae</taxon>
        <taxon>Polypterus</taxon>
    </lineage>
</organism>
<dbReference type="AlphaFoldDB" id="A0A8X8BS91"/>
<dbReference type="SUPFAM" id="SSF51206">
    <property type="entry name" value="cAMP-binding domain-like"/>
    <property type="match status" value="1"/>
</dbReference>
<evidence type="ECO:0000313" key="3">
    <source>
        <dbReference type="EMBL" id="KAG2465104.1"/>
    </source>
</evidence>
<feature type="domain" description="Cyclic nucleotide-binding" evidence="2">
    <location>
        <begin position="112"/>
        <end position="184"/>
    </location>
</feature>
<feature type="region of interest" description="Disordered" evidence="1">
    <location>
        <begin position="182"/>
        <end position="210"/>
    </location>
</feature>
<dbReference type="InterPro" id="IPR018490">
    <property type="entry name" value="cNMP-bd_dom_sf"/>
</dbReference>
<dbReference type="InterPro" id="IPR000595">
    <property type="entry name" value="cNMP-bd_dom"/>
</dbReference>
<sequence length="210" mass="23882">MTAALYKAIKNNTAQQSKKRRLIIDLEMSLHLLAIARKVSLLSMVIRTLTSIAKESLGFSYWADLGPGLHPEYQDEQFRFPARAIQVALWPPEWRSEEDVKLLRSTLRGMPSFRRYSQHMQFMLARVVRYERFGRGRVIVRKGHCGNSFYFVFSGQIAVTQDQDGSSAFLDPEPILMRKGASFGVSGEEDKRGQSWGKSFEGGTVETEAK</sequence>
<dbReference type="GO" id="GO:0030552">
    <property type="term" value="F:cAMP binding"/>
    <property type="evidence" value="ECO:0007669"/>
    <property type="project" value="TreeGrafter"/>
</dbReference>
<dbReference type="PANTHER" id="PTHR23011:SF43">
    <property type="entry name" value="CYCLIC NUCLEOTIDE-BINDING DOMAIN-CONTAINING PROTEIN 2"/>
    <property type="match status" value="1"/>
</dbReference>
<dbReference type="InterPro" id="IPR014710">
    <property type="entry name" value="RmlC-like_jellyroll"/>
</dbReference>
<dbReference type="Proteomes" id="UP000886611">
    <property type="component" value="Unassembled WGS sequence"/>
</dbReference>
<name>A0A8X8BS91_POLSE</name>
<comment type="caution">
    <text evidence="3">The sequence shown here is derived from an EMBL/GenBank/DDBJ whole genome shotgun (WGS) entry which is preliminary data.</text>
</comment>
<evidence type="ECO:0000256" key="1">
    <source>
        <dbReference type="SAM" id="MobiDB-lite"/>
    </source>
</evidence>
<evidence type="ECO:0000259" key="2">
    <source>
        <dbReference type="PROSITE" id="PS50042"/>
    </source>
</evidence>
<proteinExistence type="predicted"/>
<keyword evidence="4" id="KW-1185">Reference proteome</keyword>
<dbReference type="Gene3D" id="2.60.120.10">
    <property type="entry name" value="Jelly Rolls"/>
    <property type="match status" value="1"/>
</dbReference>
<dbReference type="PANTHER" id="PTHR23011">
    <property type="entry name" value="CYCLIC NUCLEOTIDE-BINDING DOMAIN CONTAINING PROTEIN"/>
    <property type="match status" value="1"/>
</dbReference>
<dbReference type="CDD" id="cd00038">
    <property type="entry name" value="CAP_ED"/>
    <property type="match status" value="1"/>
</dbReference>
<dbReference type="PROSITE" id="PS50042">
    <property type="entry name" value="CNMP_BINDING_3"/>
    <property type="match status" value="1"/>
</dbReference>
<feature type="non-terminal residue" evidence="3">
    <location>
        <position position="1"/>
    </location>
</feature>
<reference evidence="3 4" key="1">
    <citation type="journal article" date="2021" name="Cell">
        <title>Tracing the genetic footprints of vertebrate landing in non-teleost ray-finned fishes.</title>
        <authorList>
            <person name="Bi X."/>
            <person name="Wang K."/>
            <person name="Yang L."/>
            <person name="Pan H."/>
            <person name="Jiang H."/>
            <person name="Wei Q."/>
            <person name="Fang M."/>
            <person name="Yu H."/>
            <person name="Zhu C."/>
            <person name="Cai Y."/>
            <person name="He Y."/>
            <person name="Gan X."/>
            <person name="Zeng H."/>
            <person name="Yu D."/>
            <person name="Zhu Y."/>
            <person name="Jiang H."/>
            <person name="Qiu Q."/>
            <person name="Yang H."/>
            <person name="Zhang Y.E."/>
            <person name="Wang W."/>
            <person name="Zhu M."/>
            <person name="He S."/>
            <person name="Zhang G."/>
        </authorList>
    </citation>
    <scope>NUCLEOTIDE SEQUENCE [LARGE SCALE GENOMIC DNA]</scope>
    <source>
        <strain evidence="3">Bchr_013</strain>
    </source>
</reference>
<gene>
    <name evidence="3" type="primary">Cnbd2_1</name>
    <name evidence="3" type="ORF">GTO96_0009736</name>
</gene>